<evidence type="ECO:0000256" key="1">
    <source>
        <dbReference type="ARBA" id="ARBA00002738"/>
    </source>
</evidence>
<dbReference type="EMBL" id="CP138896">
    <property type="protein sequence ID" value="WPK25419.1"/>
    <property type="molecule type" value="Genomic_DNA"/>
</dbReference>
<evidence type="ECO:0000256" key="6">
    <source>
        <dbReference type="ARBA" id="ARBA00022490"/>
    </source>
</evidence>
<keyword evidence="6" id="KW-0963">Cytoplasm</keyword>
<keyword evidence="10" id="KW-1185">Reference proteome</keyword>
<dbReference type="KEGG" id="asau:88173796"/>
<evidence type="ECO:0000256" key="5">
    <source>
        <dbReference type="ARBA" id="ARBA00015162"/>
    </source>
</evidence>
<dbReference type="Pfam" id="PF14474">
    <property type="entry name" value="RTC4"/>
    <property type="match status" value="1"/>
</dbReference>
<comment type="function">
    <text evidence="1">May be involved in a process influencing telomere capping.</text>
</comment>
<dbReference type="PANTHER" id="PTHR41391:SF1">
    <property type="entry name" value="RESTRICTION OF TELOMERE CAPPING PROTEIN 4"/>
    <property type="match status" value="1"/>
</dbReference>
<comment type="subcellular location">
    <subcellularLocation>
        <location evidence="3">Cytoplasm</location>
    </subcellularLocation>
    <subcellularLocation>
        <location evidence="2">Nucleus</location>
    </subcellularLocation>
</comment>
<accession>A0AAX4HAN7</accession>
<evidence type="ECO:0000256" key="4">
    <source>
        <dbReference type="ARBA" id="ARBA00009461"/>
    </source>
</evidence>
<name>A0AAX4HAN7_9ASCO</name>
<dbReference type="PANTHER" id="PTHR41391">
    <property type="entry name" value="RESTRICTION OF TELOMERE CAPPING PROTEIN 4"/>
    <property type="match status" value="1"/>
</dbReference>
<dbReference type="GO" id="GO:0005634">
    <property type="term" value="C:nucleus"/>
    <property type="evidence" value="ECO:0007669"/>
    <property type="project" value="UniProtKB-SubCell"/>
</dbReference>
<sequence length="266" mass="30968">MNTSKLTLSIFENARRPNKKKLSVHKKVYVHKKKPVEQLIAIEPLVGKSNMKSENFAKLDILLQEKNRSSLLENTEISQLPLQILKGDLDSTKTEEIRKKYSSKKFSVPISKKELKSRVSQVLPIIPKLLEGKEELSYHYTHASEQRKKLPHTTMTSNERWDIPWDRYIGGYYGLRRQTFISTLIQAEYSGLLAKTKNKTLNYWTQDMFCTYVLANEVILRLIMDDMSLLKAEAEKLMKETVDYGCHVADEEEFADDLNFEEFQVL</sequence>
<dbReference type="InterPro" id="IPR039024">
    <property type="entry name" value="RTC4"/>
</dbReference>
<keyword evidence="7" id="KW-0539">Nucleus</keyword>
<gene>
    <name evidence="9" type="ORF">PUMCH_002732</name>
</gene>
<evidence type="ECO:0000313" key="10">
    <source>
        <dbReference type="Proteomes" id="UP001338582"/>
    </source>
</evidence>
<dbReference type="AlphaFoldDB" id="A0AAX4HAN7"/>
<dbReference type="RefSeq" id="XP_062877801.1">
    <property type="nucleotide sequence ID" value="XM_063021731.1"/>
</dbReference>
<comment type="similarity">
    <text evidence="4">Belongs to the RTC4 family.</text>
</comment>
<proteinExistence type="inferred from homology"/>
<feature type="domain" description="Restriction of telomere capping protein 4 C-terminal" evidence="8">
    <location>
        <begin position="129"/>
        <end position="251"/>
    </location>
</feature>
<evidence type="ECO:0000256" key="2">
    <source>
        <dbReference type="ARBA" id="ARBA00004123"/>
    </source>
</evidence>
<reference evidence="9 10" key="1">
    <citation type="submission" date="2023-10" db="EMBL/GenBank/DDBJ databases">
        <title>Draft Genome Sequence of Candida saopaulonensis from a very Premature Infant with Sepsis.</title>
        <authorList>
            <person name="Ning Y."/>
            <person name="Dai R."/>
            <person name="Xiao M."/>
            <person name="Xu Y."/>
            <person name="Yan Q."/>
            <person name="Zhang L."/>
        </authorList>
    </citation>
    <scope>NUCLEOTIDE SEQUENCE [LARGE SCALE GENOMIC DNA]</scope>
    <source>
        <strain evidence="9 10">19XY460</strain>
    </source>
</reference>
<evidence type="ECO:0000313" key="9">
    <source>
        <dbReference type="EMBL" id="WPK25419.1"/>
    </source>
</evidence>
<evidence type="ECO:0000256" key="3">
    <source>
        <dbReference type="ARBA" id="ARBA00004496"/>
    </source>
</evidence>
<protein>
    <recommendedName>
        <fullName evidence="5">Restriction of telomere capping protein 4</fullName>
    </recommendedName>
</protein>
<dbReference type="GeneID" id="88173796"/>
<dbReference type="Proteomes" id="UP001338582">
    <property type="component" value="Chromosome 3"/>
</dbReference>
<dbReference type="GO" id="GO:0005737">
    <property type="term" value="C:cytoplasm"/>
    <property type="evidence" value="ECO:0007669"/>
    <property type="project" value="UniProtKB-SubCell"/>
</dbReference>
<evidence type="ECO:0000259" key="8">
    <source>
        <dbReference type="SMART" id="SM01312"/>
    </source>
</evidence>
<dbReference type="InterPro" id="IPR028094">
    <property type="entry name" value="RTC4_C"/>
</dbReference>
<evidence type="ECO:0000256" key="7">
    <source>
        <dbReference type="ARBA" id="ARBA00023242"/>
    </source>
</evidence>
<organism evidence="9 10">
    <name type="scientific">Australozyma saopauloensis</name>
    <dbReference type="NCBI Taxonomy" id="291208"/>
    <lineage>
        <taxon>Eukaryota</taxon>
        <taxon>Fungi</taxon>
        <taxon>Dikarya</taxon>
        <taxon>Ascomycota</taxon>
        <taxon>Saccharomycotina</taxon>
        <taxon>Pichiomycetes</taxon>
        <taxon>Metschnikowiaceae</taxon>
        <taxon>Australozyma</taxon>
    </lineage>
</organism>
<dbReference type="SMART" id="SM01312">
    <property type="entry name" value="RTC4"/>
    <property type="match status" value="1"/>
</dbReference>